<evidence type="ECO:0008006" key="5">
    <source>
        <dbReference type="Google" id="ProtNLM"/>
    </source>
</evidence>
<evidence type="ECO:0000313" key="3">
    <source>
        <dbReference type="EMBL" id="MBB4961644.1"/>
    </source>
</evidence>
<keyword evidence="2" id="KW-0812">Transmembrane</keyword>
<sequence>MASGTEETGQPRSAGLGTLRVARSEIRRQMRERRRVRVAVVVMISLLVLAALPLYFGVRAAMRDPVFNSLDQLDVPAWATVNTVDDVSGSRWCLEECRYRERTAQSERAAAETAPVYEKALAAEGWQPWKVQFCPDLPVRTELPGRYTCWKRDELTLDLWVRDATCTIEAAPDAPAVEPTEGAVPPAAECKGSLVSIKVRNAIADDRTGPRPSTDPSLTGVDPDPIFSDDPLDDLTPSPS</sequence>
<keyword evidence="4" id="KW-1185">Reference proteome</keyword>
<dbReference type="Proteomes" id="UP000578819">
    <property type="component" value="Unassembled WGS sequence"/>
</dbReference>
<comment type="caution">
    <text evidence="3">The sequence shown here is derived from an EMBL/GenBank/DDBJ whole genome shotgun (WGS) entry which is preliminary data.</text>
</comment>
<dbReference type="AlphaFoldDB" id="A0A7W7SVE8"/>
<proteinExistence type="predicted"/>
<dbReference type="EMBL" id="JACHJW010000001">
    <property type="protein sequence ID" value="MBB4961644.1"/>
    <property type="molecule type" value="Genomic_DNA"/>
</dbReference>
<evidence type="ECO:0000256" key="2">
    <source>
        <dbReference type="SAM" id="Phobius"/>
    </source>
</evidence>
<protein>
    <recommendedName>
        <fullName evidence="5">Integrin beta 3</fullName>
    </recommendedName>
</protein>
<name>A0A7W7SVE8_9ACTN</name>
<evidence type="ECO:0000256" key="1">
    <source>
        <dbReference type="SAM" id="MobiDB-lite"/>
    </source>
</evidence>
<evidence type="ECO:0000313" key="4">
    <source>
        <dbReference type="Proteomes" id="UP000578819"/>
    </source>
</evidence>
<gene>
    <name evidence="3" type="ORF">FHR38_005377</name>
</gene>
<feature type="region of interest" description="Disordered" evidence="1">
    <location>
        <begin position="201"/>
        <end position="240"/>
    </location>
</feature>
<accession>A0A7W7SVE8</accession>
<organism evidence="3 4">
    <name type="scientific">Micromonospora polyrhachis</name>
    <dbReference type="NCBI Taxonomy" id="1282883"/>
    <lineage>
        <taxon>Bacteria</taxon>
        <taxon>Bacillati</taxon>
        <taxon>Actinomycetota</taxon>
        <taxon>Actinomycetes</taxon>
        <taxon>Micromonosporales</taxon>
        <taxon>Micromonosporaceae</taxon>
        <taxon>Micromonospora</taxon>
    </lineage>
</organism>
<feature type="transmembrane region" description="Helical" evidence="2">
    <location>
        <begin position="36"/>
        <end position="56"/>
    </location>
</feature>
<keyword evidence="2" id="KW-0472">Membrane</keyword>
<reference evidence="3 4" key="1">
    <citation type="submission" date="2020-08" db="EMBL/GenBank/DDBJ databases">
        <title>Sequencing the genomes of 1000 actinobacteria strains.</title>
        <authorList>
            <person name="Klenk H.-P."/>
        </authorList>
    </citation>
    <scope>NUCLEOTIDE SEQUENCE [LARGE SCALE GENOMIC DNA]</scope>
    <source>
        <strain evidence="3 4">DSM 45886</strain>
    </source>
</reference>
<keyword evidence="2" id="KW-1133">Transmembrane helix</keyword>